<name>A0ABM1EI47_PRICU</name>
<dbReference type="PANTHER" id="PTHR18867">
    <property type="entry name" value="RAD50"/>
    <property type="match status" value="1"/>
</dbReference>
<organism evidence="2 3">
    <name type="scientific">Priapulus caudatus</name>
    <name type="common">Priapulid worm</name>
    <dbReference type="NCBI Taxonomy" id="37621"/>
    <lineage>
        <taxon>Eukaryota</taxon>
        <taxon>Metazoa</taxon>
        <taxon>Ecdysozoa</taxon>
        <taxon>Scalidophora</taxon>
        <taxon>Priapulida</taxon>
        <taxon>Priapulimorpha</taxon>
        <taxon>Priapulimorphida</taxon>
        <taxon>Priapulidae</taxon>
        <taxon>Priapulus</taxon>
    </lineage>
</organism>
<evidence type="ECO:0000313" key="3">
    <source>
        <dbReference type="RefSeq" id="XP_014671868.1"/>
    </source>
</evidence>
<evidence type="ECO:0000313" key="2">
    <source>
        <dbReference type="Proteomes" id="UP000695022"/>
    </source>
</evidence>
<dbReference type="Proteomes" id="UP000695022">
    <property type="component" value="Unplaced"/>
</dbReference>
<protein>
    <submittedName>
        <fullName evidence="3">DNA repair protein RAD50-like</fullName>
    </submittedName>
</protein>
<reference evidence="3" key="1">
    <citation type="submission" date="2025-08" db="UniProtKB">
        <authorList>
            <consortium name="RefSeq"/>
        </authorList>
    </citation>
    <scope>IDENTIFICATION</scope>
</reference>
<feature type="non-terminal residue" evidence="3">
    <location>
        <position position="1"/>
    </location>
</feature>
<feature type="compositionally biased region" description="Basic and acidic residues" evidence="1">
    <location>
        <begin position="20"/>
        <end position="30"/>
    </location>
</feature>
<feature type="region of interest" description="Disordered" evidence="1">
    <location>
        <begin position="1"/>
        <end position="33"/>
    </location>
</feature>
<evidence type="ECO:0000256" key="1">
    <source>
        <dbReference type="SAM" id="MobiDB-lite"/>
    </source>
</evidence>
<sequence length="151" mass="17574">LERSVSPDADGTVPRGLHRRQYDRDGHQRPGEILQGTGRAVNHYHRKKMDEVNKTIKELWMRTYKGRDIEHIEIRSSEDEDGAGIEKSRRTYNYRVIMWRNGVALDMRGRCSAGQKVRVMSFHRVYSCVHGVCYFDGHHGSGWHVSSKYKS</sequence>
<dbReference type="RefSeq" id="XP_014671868.1">
    <property type="nucleotide sequence ID" value="XM_014816382.1"/>
</dbReference>
<dbReference type="GeneID" id="106812493"/>
<dbReference type="PANTHER" id="PTHR18867:SF12">
    <property type="entry name" value="DNA REPAIR PROTEIN RAD50"/>
    <property type="match status" value="1"/>
</dbReference>
<keyword evidence="2" id="KW-1185">Reference proteome</keyword>
<proteinExistence type="predicted"/>
<gene>
    <name evidence="3" type="primary">LOC106812493</name>
</gene>
<accession>A0ABM1EI47</accession>